<evidence type="ECO:0000313" key="2">
    <source>
        <dbReference type="Proteomes" id="UP000699042"/>
    </source>
</evidence>
<dbReference type="Proteomes" id="UP000699042">
    <property type="component" value="Unassembled WGS sequence"/>
</dbReference>
<accession>A0A9P7UER9</accession>
<sequence>MNKHAQETVERNHREAYAYPYPYITWHHRNR</sequence>
<keyword evidence="2" id="KW-1185">Reference proteome</keyword>
<evidence type="ECO:0000313" key="1">
    <source>
        <dbReference type="EMBL" id="KAG7053993.1"/>
    </source>
</evidence>
<dbReference type="AlphaFoldDB" id="A0A9P7UER9"/>
<proteinExistence type="predicted"/>
<protein>
    <submittedName>
        <fullName evidence="1">Uncharacterized protein</fullName>
    </submittedName>
</protein>
<gene>
    <name evidence="1" type="ORF">JMJ77_001069</name>
</gene>
<reference evidence="1" key="1">
    <citation type="submission" date="2021-05" db="EMBL/GenBank/DDBJ databases">
        <title>Comparative genomics of three Colletotrichum scovillei strains and genetic complementation revealed genes involved fungal growth and virulence on chili pepper.</title>
        <authorList>
            <person name="Hsieh D.-K."/>
            <person name="Chuang S.-C."/>
            <person name="Chen C.-Y."/>
            <person name="Chao Y.-T."/>
            <person name="Lu M.-Y.J."/>
            <person name="Lee M.-H."/>
            <person name="Shih M.-C."/>
        </authorList>
    </citation>
    <scope>NUCLEOTIDE SEQUENCE</scope>
    <source>
        <strain evidence="1">Coll-153</strain>
    </source>
</reference>
<name>A0A9P7UER9_9PEZI</name>
<comment type="caution">
    <text evidence="1">The sequence shown here is derived from an EMBL/GenBank/DDBJ whole genome shotgun (WGS) entry which is preliminary data.</text>
</comment>
<feature type="non-terminal residue" evidence="1">
    <location>
        <position position="31"/>
    </location>
</feature>
<dbReference type="EMBL" id="JAESDN010000003">
    <property type="protein sequence ID" value="KAG7053993.1"/>
    <property type="molecule type" value="Genomic_DNA"/>
</dbReference>
<organism evidence="1 2">
    <name type="scientific">Colletotrichum scovillei</name>
    <dbReference type="NCBI Taxonomy" id="1209932"/>
    <lineage>
        <taxon>Eukaryota</taxon>
        <taxon>Fungi</taxon>
        <taxon>Dikarya</taxon>
        <taxon>Ascomycota</taxon>
        <taxon>Pezizomycotina</taxon>
        <taxon>Sordariomycetes</taxon>
        <taxon>Hypocreomycetidae</taxon>
        <taxon>Glomerellales</taxon>
        <taxon>Glomerellaceae</taxon>
        <taxon>Colletotrichum</taxon>
        <taxon>Colletotrichum acutatum species complex</taxon>
    </lineage>
</organism>